<evidence type="ECO:0000313" key="4">
    <source>
        <dbReference type="Proteomes" id="UP000029493"/>
    </source>
</evidence>
<dbReference type="AlphaFoldDB" id="A0A089WPD0"/>
<keyword evidence="1" id="KW-0560">Oxidoreductase</keyword>
<dbReference type="KEGG" id="psw:LK03_14580"/>
<dbReference type="Gene3D" id="1.20.140.10">
    <property type="entry name" value="Butyryl-CoA Dehydrogenase, subunit A, domain 3"/>
    <property type="match status" value="1"/>
</dbReference>
<dbReference type="PIRSF" id="PIRSF016578">
    <property type="entry name" value="HsaA"/>
    <property type="match status" value="1"/>
</dbReference>
<gene>
    <name evidence="3" type="ORF">LK03_14580</name>
</gene>
<keyword evidence="4" id="KW-1185">Reference proteome</keyword>
<dbReference type="InterPro" id="IPR037069">
    <property type="entry name" value="AcylCoA_DH/ox_N_sf"/>
</dbReference>
<dbReference type="GO" id="GO:0033539">
    <property type="term" value="P:fatty acid beta-oxidation using acyl-CoA dehydrogenase"/>
    <property type="evidence" value="ECO:0007669"/>
    <property type="project" value="TreeGrafter"/>
</dbReference>
<evidence type="ECO:0000259" key="2">
    <source>
        <dbReference type="Pfam" id="PF08028"/>
    </source>
</evidence>
<dbReference type="SUPFAM" id="SSF47203">
    <property type="entry name" value="Acyl-CoA dehydrogenase C-terminal domain-like"/>
    <property type="match status" value="1"/>
</dbReference>
<dbReference type="Pfam" id="PF08028">
    <property type="entry name" value="Acyl-CoA_dh_2"/>
    <property type="match status" value="1"/>
</dbReference>
<dbReference type="EMBL" id="CP009455">
    <property type="protein sequence ID" value="AIR90441.1"/>
    <property type="molecule type" value="Genomic_DNA"/>
</dbReference>
<proteinExistence type="predicted"/>
<dbReference type="GO" id="GO:0016712">
    <property type="term" value="F:oxidoreductase activity, acting on paired donors, with incorporation or reduction of molecular oxygen, reduced flavin or flavoprotein as one donor, and incorporation of one atom of oxygen"/>
    <property type="evidence" value="ECO:0007669"/>
    <property type="project" value="TreeGrafter"/>
</dbReference>
<dbReference type="RefSeq" id="WP_038413034.1">
    <property type="nucleotide sequence ID" value="NZ_CP009455.1"/>
</dbReference>
<dbReference type="GO" id="GO:0005737">
    <property type="term" value="C:cytoplasm"/>
    <property type="evidence" value="ECO:0007669"/>
    <property type="project" value="TreeGrafter"/>
</dbReference>
<dbReference type="SUPFAM" id="SSF56645">
    <property type="entry name" value="Acyl-CoA dehydrogenase NM domain-like"/>
    <property type="match status" value="1"/>
</dbReference>
<evidence type="ECO:0000313" key="3">
    <source>
        <dbReference type="EMBL" id="AIR90441.1"/>
    </source>
</evidence>
<organism evidence="3 4">
    <name type="scientific">Pseudomonas cremoricolorata</name>
    <dbReference type="NCBI Taxonomy" id="157783"/>
    <lineage>
        <taxon>Bacteria</taxon>
        <taxon>Pseudomonadati</taxon>
        <taxon>Pseudomonadota</taxon>
        <taxon>Gammaproteobacteria</taxon>
        <taxon>Pseudomonadales</taxon>
        <taxon>Pseudomonadaceae</taxon>
        <taxon>Pseudomonas</taxon>
    </lineage>
</organism>
<dbReference type="STRING" id="157783.LK03_14580"/>
<dbReference type="InterPro" id="IPR050741">
    <property type="entry name" value="Acyl-CoA_dehydrogenase"/>
</dbReference>
<dbReference type="InterPro" id="IPR013107">
    <property type="entry name" value="Acyl-CoA_DH_C"/>
</dbReference>
<dbReference type="Gene3D" id="1.10.540.10">
    <property type="entry name" value="Acyl-CoA dehydrogenase/oxidase, N-terminal domain"/>
    <property type="match status" value="1"/>
</dbReference>
<feature type="domain" description="Acyl-CoA dehydrogenase C-terminal" evidence="2">
    <location>
        <begin position="246"/>
        <end position="378"/>
    </location>
</feature>
<dbReference type="PANTHER" id="PTHR48083">
    <property type="entry name" value="MEDIUM-CHAIN SPECIFIC ACYL-COA DEHYDROGENASE, MITOCHONDRIAL-RELATED"/>
    <property type="match status" value="1"/>
</dbReference>
<sequence>MSTFQRFPSQPPAADVTTLKARIGALLPAIGAGAAQRERERQLPHGAIAQLAAAGVYTVRIPVRHGGPGGSVSDVIEVLLSIAAVDSNVAQALRPGLAFVEGLLASTDVNAAAERERWFARLLEGAVIGNAGWELGGANGAIAARLVREGEHFRASGSKFYSTGALFADYVSAVALDEHERPVSFILPRGREGLELLDDFDAMGQRLTASGTTHLHNVRVEADEIRPRTVEEGSRTVVTPFLQLFLGTVLAGIARNALSDASAFAREHARPIKHSSASRSVDDPYVELAVGDIAARAYAAEALVLKAAAAIDRAWASGLAGETVEHAALEVAQAQYLAAELALKAAETLFEVGGASTTGRQHNLDRHWRNARTVANHNPRQWKAAVVGAWHLKGTPPPVSGLF</sequence>
<name>A0A089WPD0_9PSED</name>
<dbReference type="InterPro" id="IPR036250">
    <property type="entry name" value="AcylCo_DH-like_C"/>
</dbReference>
<protein>
    <submittedName>
        <fullName evidence="3">Acyl-CoA dehydrogenase</fullName>
    </submittedName>
</protein>
<accession>A0A089WPD0</accession>
<reference evidence="3 4" key="1">
    <citation type="submission" date="2014-09" db="EMBL/GenBank/DDBJ databases">
        <authorList>
            <person name="Chan K.-G."/>
        </authorList>
    </citation>
    <scope>NUCLEOTIDE SEQUENCE [LARGE SCALE GENOMIC DNA]</scope>
    <source>
        <strain evidence="3 4">ND07</strain>
    </source>
</reference>
<evidence type="ECO:0000256" key="1">
    <source>
        <dbReference type="ARBA" id="ARBA00023002"/>
    </source>
</evidence>
<dbReference type="GO" id="GO:0003995">
    <property type="term" value="F:acyl-CoA dehydrogenase activity"/>
    <property type="evidence" value="ECO:0007669"/>
    <property type="project" value="TreeGrafter"/>
</dbReference>
<dbReference type="GO" id="GO:0050660">
    <property type="term" value="F:flavin adenine dinucleotide binding"/>
    <property type="evidence" value="ECO:0007669"/>
    <property type="project" value="InterPro"/>
</dbReference>
<dbReference type="InterPro" id="IPR009100">
    <property type="entry name" value="AcylCoA_DH/oxidase_NM_dom_sf"/>
</dbReference>
<dbReference type="PANTHER" id="PTHR48083:SF19">
    <property type="entry name" value="FLAVIN-DEPENDENT MONOOXYGENASE, OXYGENASE SUBUNIT HSAA"/>
    <property type="match status" value="1"/>
</dbReference>
<dbReference type="Proteomes" id="UP000029493">
    <property type="component" value="Chromosome"/>
</dbReference>
<dbReference type="Gene3D" id="2.40.110.10">
    <property type="entry name" value="Butyryl-CoA Dehydrogenase, subunit A, domain 2"/>
    <property type="match status" value="1"/>
</dbReference>
<dbReference type="InterPro" id="IPR046373">
    <property type="entry name" value="Acyl-CoA_Oxase/DH_mid-dom_sf"/>
</dbReference>
<dbReference type="OrthoDB" id="6184213at2"/>
<dbReference type="eggNOG" id="COG1960">
    <property type="taxonomic scope" value="Bacteria"/>
</dbReference>